<reference evidence="7" key="2">
    <citation type="submission" date="2022-09" db="EMBL/GenBank/DDBJ databases">
        <title>Biosynthetic gene clusters of Dactylosporangioum fulvum.</title>
        <authorList>
            <person name="Caradec T."/>
        </authorList>
    </citation>
    <scope>NUCLEOTIDE SEQUENCE</scope>
    <source>
        <strain evidence="7">NRRL B-16292</strain>
    </source>
</reference>
<gene>
    <name evidence="7" type="ORF">Dfulv_18065</name>
</gene>
<evidence type="ECO:0000256" key="2">
    <source>
        <dbReference type="ARBA" id="ARBA00022643"/>
    </source>
</evidence>
<name>A0ABY5WAK1_9ACTN</name>
<dbReference type="Proteomes" id="UP001059617">
    <property type="component" value="Chromosome"/>
</dbReference>
<reference evidence="7" key="1">
    <citation type="submission" date="2021-04" db="EMBL/GenBank/DDBJ databases">
        <authorList>
            <person name="Hartkoorn R.C."/>
            <person name="Beaudoing E."/>
            <person name="Hot D."/>
        </authorList>
    </citation>
    <scope>NUCLEOTIDE SEQUENCE</scope>
    <source>
        <strain evidence="7">NRRL B-16292</strain>
    </source>
</reference>
<dbReference type="SUPFAM" id="SSF51679">
    <property type="entry name" value="Bacterial luciferase-like"/>
    <property type="match status" value="1"/>
</dbReference>
<feature type="domain" description="Luciferase-like" evidence="5">
    <location>
        <begin position="9"/>
        <end position="227"/>
    </location>
</feature>
<proteinExistence type="predicted"/>
<dbReference type="PANTHER" id="PTHR42847:SF4">
    <property type="entry name" value="ALKANESULFONATE MONOOXYGENASE-RELATED"/>
    <property type="match status" value="1"/>
</dbReference>
<keyword evidence="4" id="KW-0503">Monooxygenase</keyword>
<keyword evidence="8" id="KW-1185">Reference proteome</keyword>
<evidence type="ECO:0000313" key="7">
    <source>
        <dbReference type="EMBL" id="UWP86039.1"/>
    </source>
</evidence>
<evidence type="ECO:0000256" key="4">
    <source>
        <dbReference type="ARBA" id="ARBA00023033"/>
    </source>
</evidence>
<dbReference type="RefSeq" id="WP_259864677.1">
    <property type="nucleotide sequence ID" value="NZ_BAAAST010000232.1"/>
</dbReference>
<keyword evidence="1" id="KW-0285">Flavoprotein</keyword>
<evidence type="ECO:0000259" key="5">
    <source>
        <dbReference type="Pfam" id="PF00296"/>
    </source>
</evidence>
<evidence type="ECO:0000259" key="6">
    <source>
        <dbReference type="Pfam" id="PF01814"/>
    </source>
</evidence>
<keyword evidence="3" id="KW-0560">Oxidoreductase</keyword>
<keyword evidence="2" id="KW-0288">FMN</keyword>
<dbReference type="Pfam" id="PF01814">
    <property type="entry name" value="Hemerythrin"/>
    <property type="match status" value="1"/>
</dbReference>
<dbReference type="InterPro" id="IPR012312">
    <property type="entry name" value="Hemerythrin-like"/>
</dbReference>
<evidence type="ECO:0000256" key="3">
    <source>
        <dbReference type="ARBA" id="ARBA00023002"/>
    </source>
</evidence>
<dbReference type="Gene3D" id="1.20.120.520">
    <property type="entry name" value="nmb1532 protein domain like"/>
    <property type="match status" value="1"/>
</dbReference>
<evidence type="ECO:0000313" key="8">
    <source>
        <dbReference type="Proteomes" id="UP001059617"/>
    </source>
</evidence>
<dbReference type="EMBL" id="CP073720">
    <property type="protein sequence ID" value="UWP86039.1"/>
    <property type="molecule type" value="Genomic_DNA"/>
</dbReference>
<dbReference type="InterPro" id="IPR050172">
    <property type="entry name" value="SsuD_RutA_monooxygenase"/>
</dbReference>
<accession>A0ABY5WAK1</accession>
<protein>
    <submittedName>
        <fullName evidence="7">LLM class flavin-dependent oxidoreductase</fullName>
    </submittedName>
</protein>
<feature type="domain" description="Hemerythrin-like" evidence="6">
    <location>
        <begin position="374"/>
        <end position="515"/>
    </location>
</feature>
<sequence>MTDYGHDLRFGTFLPAEAATAGETLRLALLTEQLGLELTSVQDHPYQARFLDAWTLLSVITAQTERISVFPNVANLPLRPPAVLARAAASLDVLSGGRVELGLGAGAFWDAIVGMGGTRRTAAESLQALEEAVAVLRALWSADRSARVDGEHYQLRGAHPGPGAAHDIGIWIGGYKPRMLRLIGRIGDGWLPSSPYLPPEQLADGNARIDEAAVAAGRRPEDVRRLYNIAGTFAGRGQEFLQGPPKVWVEQLAELAVTEGMSAFVLMVSAGGDTDLRRFGEEVAPAVRELVAAERARSAAGPPLPVTGVVEPEDTTAGPIVAHPANDTLATPTPDDGARLSSVRLWDESERPTGPERDATVRYTARQRAKGQHLIDVHDHLRQELAQVRDLVQQVAAGSIDLARARSMINTMAMRQNNWTLGTYCESYCRVVTTHHTIEDLSLFPALRAADPRLAPVVDRLEAEHHVIADVLERVDAALVAMVTEPDGIAAVRDAVDLLTDTLLSHLSYEERELVEPLSRLNVT</sequence>
<dbReference type="PANTHER" id="PTHR42847">
    <property type="entry name" value="ALKANESULFONATE MONOOXYGENASE"/>
    <property type="match status" value="1"/>
</dbReference>
<dbReference type="InterPro" id="IPR011251">
    <property type="entry name" value="Luciferase-like_dom"/>
</dbReference>
<organism evidence="7 8">
    <name type="scientific">Dactylosporangium fulvum</name>
    <dbReference type="NCBI Taxonomy" id="53359"/>
    <lineage>
        <taxon>Bacteria</taxon>
        <taxon>Bacillati</taxon>
        <taxon>Actinomycetota</taxon>
        <taxon>Actinomycetes</taxon>
        <taxon>Micromonosporales</taxon>
        <taxon>Micromonosporaceae</taxon>
        <taxon>Dactylosporangium</taxon>
    </lineage>
</organism>
<evidence type="ECO:0000256" key="1">
    <source>
        <dbReference type="ARBA" id="ARBA00022630"/>
    </source>
</evidence>
<dbReference type="CDD" id="cd01097">
    <property type="entry name" value="Tetrahydromethanopterin_reductase"/>
    <property type="match status" value="1"/>
</dbReference>
<dbReference type="InterPro" id="IPR036661">
    <property type="entry name" value="Luciferase-like_sf"/>
</dbReference>
<dbReference type="Pfam" id="PF00296">
    <property type="entry name" value="Bac_luciferase"/>
    <property type="match status" value="1"/>
</dbReference>
<dbReference type="CDD" id="cd12108">
    <property type="entry name" value="Hr-like"/>
    <property type="match status" value="1"/>
</dbReference>
<dbReference type="Gene3D" id="3.20.20.30">
    <property type="entry name" value="Luciferase-like domain"/>
    <property type="match status" value="1"/>
</dbReference>